<evidence type="ECO:0000313" key="4">
    <source>
        <dbReference type="Proteomes" id="UP000198852"/>
    </source>
</evidence>
<dbReference type="NCBIfam" id="TIGR03618">
    <property type="entry name" value="Rv1155_F420"/>
    <property type="match status" value="1"/>
</dbReference>
<dbReference type="GO" id="GO:0005829">
    <property type="term" value="C:cytosol"/>
    <property type="evidence" value="ECO:0007669"/>
    <property type="project" value="TreeGrafter"/>
</dbReference>
<dbReference type="SUPFAM" id="SSF50475">
    <property type="entry name" value="FMN-binding split barrel"/>
    <property type="match status" value="1"/>
</dbReference>
<organism evidence="3 4">
    <name type="scientific">Saccharopolyspora flava</name>
    <dbReference type="NCBI Taxonomy" id="95161"/>
    <lineage>
        <taxon>Bacteria</taxon>
        <taxon>Bacillati</taxon>
        <taxon>Actinomycetota</taxon>
        <taxon>Actinomycetes</taxon>
        <taxon>Pseudonocardiales</taxon>
        <taxon>Pseudonocardiaceae</taxon>
        <taxon>Saccharopolyspora</taxon>
    </lineage>
</organism>
<dbReference type="STRING" id="95161.SAMN05660874_04088"/>
<dbReference type="InterPro" id="IPR011576">
    <property type="entry name" value="Pyridox_Oxase_N"/>
</dbReference>
<feature type="domain" description="Pyridoxamine 5'-phosphate oxidase N-terminal" evidence="2">
    <location>
        <begin position="14"/>
        <end position="128"/>
    </location>
</feature>
<protein>
    <submittedName>
        <fullName evidence="3">PPOX class probable F420-dependent enzyme</fullName>
    </submittedName>
</protein>
<dbReference type="PANTHER" id="PTHR35176">
    <property type="entry name" value="HEME OXYGENASE HI_0854-RELATED"/>
    <property type="match status" value="1"/>
</dbReference>
<proteinExistence type="predicted"/>
<reference evidence="4" key="1">
    <citation type="submission" date="2016-10" db="EMBL/GenBank/DDBJ databases">
        <authorList>
            <person name="Varghese N."/>
            <person name="Submissions S."/>
        </authorList>
    </citation>
    <scope>NUCLEOTIDE SEQUENCE [LARGE SCALE GENOMIC DNA]</scope>
    <source>
        <strain evidence="4">DSM 44771</strain>
    </source>
</reference>
<dbReference type="GO" id="GO:0070967">
    <property type="term" value="F:coenzyme F420 binding"/>
    <property type="evidence" value="ECO:0007669"/>
    <property type="project" value="TreeGrafter"/>
</dbReference>
<dbReference type="InterPro" id="IPR019920">
    <property type="entry name" value="F420-binding_dom_put"/>
</dbReference>
<dbReference type="InterPro" id="IPR012349">
    <property type="entry name" value="Split_barrel_FMN-bd"/>
</dbReference>
<dbReference type="AlphaFoldDB" id="A0A1I6TM69"/>
<dbReference type="OrthoDB" id="4551790at2"/>
<evidence type="ECO:0000256" key="1">
    <source>
        <dbReference type="ARBA" id="ARBA00023002"/>
    </source>
</evidence>
<evidence type="ECO:0000313" key="3">
    <source>
        <dbReference type="EMBL" id="SFS90319.1"/>
    </source>
</evidence>
<dbReference type="GO" id="GO:0016627">
    <property type="term" value="F:oxidoreductase activity, acting on the CH-CH group of donors"/>
    <property type="evidence" value="ECO:0007669"/>
    <property type="project" value="TreeGrafter"/>
</dbReference>
<dbReference type="PANTHER" id="PTHR35176:SF1">
    <property type="entry name" value="F420H(2)-DEPENDENT BILIVERDIN REDUCTASE"/>
    <property type="match status" value="1"/>
</dbReference>
<accession>A0A1I6TM69</accession>
<dbReference type="Pfam" id="PF01243">
    <property type="entry name" value="PNPOx_N"/>
    <property type="match status" value="1"/>
</dbReference>
<dbReference type="EMBL" id="FOZX01000007">
    <property type="protein sequence ID" value="SFS90319.1"/>
    <property type="molecule type" value="Genomic_DNA"/>
</dbReference>
<dbReference type="RefSeq" id="WP_093420446.1">
    <property type="nucleotide sequence ID" value="NZ_FOZX01000007.1"/>
</dbReference>
<dbReference type="Proteomes" id="UP000198852">
    <property type="component" value="Unassembled WGS sequence"/>
</dbReference>
<name>A0A1I6TM69_9PSEU</name>
<sequence>MTIDPAATEPKDSHFWQERRICFLATQRPDGSPHLVPVGATFDAETGIARIISSAGTRKVRNVLAAGPDVVVAVSQVEGRRWGTLEGKALIKDDPESVAEAERRYAQRYRPPRPNPTRVVIEITVTRVMGNVRTPGW</sequence>
<dbReference type="InterPro" id="IPR052019">
    <property type="entry name" value="F420H2_bilvrd_red/Heme_oxyg"/>
</dbReference>
<dbReference type="Gene3D" id="2.30.110.10">
    <property type="entry name" value="Electron Transport, Fmn-binding Protein, Chain A"/>
    <property type="match status" value="1"/>
</dbReference>
<gene>
    <name evidence="3" type="ORF">SAMN05660874_04088</name>
</gene>
<keyword evidence="4" id="KW-1185">Reference proteome</keyword>
<evidence type="ECO:0000259" key="2">
    <source>
        <dbReference type="Pfam" id="PF01243"/>
    </source>
</evidence>
<keyword evidence="1" id="KW-0560">Oxidoreductase</keyword>